<protein>
    <submittedName>
        <fullName evidence="2">Uncharacterized protein</fullName>
    </submittedName>
</protein>
<evidence type="ECO:0000313" key="2">
    <source>
        <dbReference type="EMBL" id="CAA9555426.1"/>
    </source>
</evidence>
<feature type="compositionally biased region" description="Basic residues" evidence="1">
    <location>
        <begin position="61"/>
        <end position="77"/>
    </location>
</feature>
<feature type="non-terminal residue" evidence="2">
    <location>
        <position position="167"/>
    </location>
</feature>
<gene>
    <name evidence="2" type="ORF">AVDCRST_MAG49-2873</name>
</gene>
<feature type="compositionally biased region" description="Basic and acidic residues" evidence="1">
    <location>
        <begin position="156"/>
        <end position="167"/>
    </location>
</feature>
<name>A0A6J4USN3_9BACT</name>
<feature type="region of interest" description="Disordered" evidence="1">
    <location>
        <begin position="1"/>
        <end position="167"/>
    </location>
</feature>
<reference evidence="2" key="1">
    <citation type="submission" date="2020-02" db="EMBL/GenBank/DDBJ databases">
        <authorList>
            <person name="Meier V. D."/>
        </authorList>
    </citation>
    <scope>NUCLEOTIDE SEQUENCE</scope>
    <source>
        <strain evidence="2">AVDCRST_MAG49</strain>
    </source>
</reference>
<evidence type="ECO:0000256" key="1">
    <source>
        <dbReference type="SAM" id="MobiDB-lite"/>
    </source>
</evidence>
<feature type="compositionally biased region" description="Low complexity" evidence="1">
    <location>
        <begin position="105"/>
        <end position="115"/>
    </location>
</feature>
<feature type="compositionally biased region" description="Basic residues" evidence="1">
    <location>
        <begin position="117"/>
        <end position="126"/>
    </location>
</feature>
<accession>A0A6J4USN3</accession>
<proteinExistence type="predicted"/>
<dbReference type="AlphaFoldDB" id="A0A6J4USN3"/>
<organism evidence="2">
    <name type="scientific">uncultured Thermomicrobiales bacterium</name>
    <dbReference type="NCBI Taxonomy" id="1645740"/>
    <lineage>
        <taxon>Bacteria</taxon>
        <taxon>Pseudomonadati</taxon>
        <taxon>Thermomicrobiota</taxon>
        <taxon>Thermomicrobia</taxon>
        <taxon>Thermomicrobiales</taxon>
        <taxon>environmental samples</taxon>
    </lineage>
</organism>
<sequence length="167" mass="18368">GHGRWGRDRRRCRGGRVPPASLPRRRRLPGQGPRLSGRRPLRHPGAGRGGAPPDGAQPPEHHRRRRRGRAGRRRRLDRRAGRPGRPGPHRRPAAGGAGTAGGRAGARLPGGALRPQPHGRRARVPRPQRLSALAGCRDRRSVGLHAPRPQPLRVPPRRDGPPPRRRI</sequence>
<feature type="compositionally biased region" description="Basic residues" evidence="1">
    <location>
        <begin position="1"/>
        <end position="14"/>
    </location>
</feature>
<feature type="non-terminal residue" evidence="2">
    <location>
        <position position="1"/>
    </location>
</feature>
<feature type="compositionally biased region" description="Gly residues" evidence="1">
    <location>
        <begin position="95"/>
        <end position="104"/>
    </location>
</feature>
<dbReference type="EMBL" id="CADCWG010000146">
    <property type="protein sequence ID" value="CAA9555426.1"/>
    <property type="molecule type" value="Genomic_DNA"/>
</dbReference>